<dbReference type="AlphaFoldDB" id="A0A151MQ86"/>
<feature type="region of interest" description="Disordered" evidence="1">
    <location>
        <begin position="72"/>
        <end position="102"/>
    </location>
</feature>
<protein>
    <submittedName>
        <fullName evidence="2">Uncharacterized protein</fullName>
    </submittedName>
</protein>
<name>A0A151MQ86_ALLMI</name>
<organism evidence="2 3">
    <name type="scientific">Alligator mississippiensis</name>
    <name type="common">American alligator</name>
    <dbReference type="NCBI Taxonomy" id="8496"/>
    <lineage>
        <taxon>Eukaryota</taxon>
        <taxon>Metazoa</taxon>
        <taxon>Chordata</taxon>
        <taxon>Craniata</taxon>
        <taxon>Vertebrata</taxon>
        <taxon>Euteleostomi</taxon>
        <taxon>Archelosauria</taxon>
        <taxon>Archosauria</taxon>
        <taxon>Crocodylia</taxon>
        <taxon>Alligatoridae</taxon>
        <taxon>Alligatorinae</taxon>
        <taxon>Alligator</taxon>
    </lineage>
</organism>
<evidence type="ECO:0000313" key="2">
    <source>
        <dbReference type="EMBL" id="KYO26691.1"/>
    </source>
</evidence>
<accession>A0A151MQ86</accession>
<evidence type="ECO:0000313" key="3">
    <source>
        <dbReference type="Proteomes" id="UP000050525"/>
    </source>
</evidence>
<sequence length="102" mass="11499">MLGYWRNRQRPGLRMRQMSEGVSTNKDTRFKVEDLFLNLHSSWFGAGFDPKFTRLVNLPNESKGSMCSVPCGDTGEDGNSGEITHVQDGEGTRPPDLWSILH</sequence>
<gene>
    <name evidence="2" type="ORF">Y1Q_0019164</name>
</gene>
<proteinExistence type="predicted"/>
<keyword evidence="3" id="KW-1185">Reference proteome</keyword>
<reference evidence="2 3" key="1">
    <citation type="journal article" date="2012" name="Genome Biol.">
        <title>Sequencing three crocodilian genomes to illuminate the evolution of archosaurs and amniotes.</title>
        <authorList>
            <person name="St John J.A."/>
            <person name="Braun E.L."/>
            <person name="Isberg S.R."/>
            <person name="Miles L.G."/>
            <person name="Chong A.Y."/>
            <person name="Gongora J."/>
            <person name="Dalzell P."/>
            <person name="Moran C."/>
            <person name="Bed'hom B."/>
            <person name="Abzhanov A."/>
            <person name="Burgess S.C."/>
            <person name="Cooksey A.M."/>
            <person name="Castoe T.A."/>
            <person name="Crawford N.G."/>
            <person name="Densmore L.D."/>
            <person name="Drew J.C."/>
            <person name="Edwards S.V."/>
            <person name="Faircloth B.C."/>
            <person name="Fujita M.K."/>
            <person name="Greenwold M.J."/>
            <person name="Hoffmann F.G."/>
            <person name="Howard J.M."/>
            <person name="Iguchi T."/>
            <person name="Janes D.E."/>
            <person name="Khan S.Y."/>
            <person name="Kohno S."/>
            <person name="de Koning A.J."/>
            <person name="Lance S.L."/>
            <person name="McCarthy F.M."/>
            <person name="McCormack J.E."/>
            <person name="Merchant M.E."/>
            <person name="Peterson D.G."/>
            <person name="Pollock D.D."/>
            <person name="Pourmand N."/>
            <person name="Raney B.J."/>
            <person name="Roessler K.A."/>
            <person name="Sanford J.R."/>
            <person name="Sawyer R.H."/>
            <person name="Schmidt C.J."/>
            <person name="Triplett E.W."/>
            <person name="Tuberville T.D."/>
            <person name="Venegas-Anaya M."/>
            <person name="Howard J.T."/>
            <person name="Jarvis E.D."/>
            <person name="Guillette L.J.Jr."/>
            <person name="Glenn T.C."/>
            <person name="Green R.E."/>
            <person name="Ray D.A."/>
        </authorList>
    </citation>
    <scope>NUCLEOTIDE SEQUENCE [LARGE SCALE GENOMIC DNA]</scope>
    <source>
        <strain evidence="2">KSC_2009_1</strain>
    </source>
</reference>
<dbReference type="Proteomes" id="UP000050525">
    <property type="component" value="Unassembled WGS sequence"/>
</dbReference>
<evidence type="ECO:0000256" key="1">
    <source>
        <dbReference type="SAM" id="MobiDB-lite"/>
    </source>
</evidence>
<dbReference type="EMBL" id="AKHW03005461">
    <property type="protein sequence ID" value="KYO26691.1"/>
    <property type="molecule type" value="Genomic_DNA"/>
</dbReference>
<comment type="caution">
    <text evidence="2">The sequence shown here is derived from an EMBL/GenBank/DDBJ whole genome shotgun (WGS) entry which is preliminary data.</text>
</comment>